<evidence type="ECO:0000313" key="2">
    <source>
        <dbReference type="Proteomes" id="UP001642484"/>
    </source>
</evidence>
<keyword evidence="2" id="KW-1185">Reference proteome</keyword>
<evidence type="ECO:0000313" key="1">
    <source>
        <dbReference type="EMBL" id="CAK9032879.1"/>
    </source>
</evidence>
<dbReference type="EMBL" id="CAXAMN010010835">
    <property type="protein sequence ID" value="CAK9032879.1"/>
    <property type="molecule type" value="Genomic_DNA"/>
</dbReference>
<comment type="caution">
    <text evidence="1">The sequence shown here is derived from an EMBL/GenBank/DDBJ whole genome shotgun (WGS) entry which is preliminary data.</text>
</comment>
<protein>
    <submittedName>
        <fullName evidence="1">Uncharacterized protein</fullName>
    </submittedName>
</protein>
<reference evidence="1 2" key="1">
    <citation type="submission" date="2024-02" db="EMBL/GenBank/DDBJ databases">
        <authorList>
            <person name="Chen Y."/>
            <person name="Shah S."/>
            <person name="Dougan E. K."/>
            <person name="Thang M."/>
            <person name="Chan C."/>
        </authorList>
    </citation>
    <scope>NUCLEOTIDE SEQUENCE [LARGE SCALE GENOMIC DNA]</scope>
</reference>
<gene>
    <name evidence="1" type="ORF">CCMP2556_LOCUS18838</name>
</gene>
<accession>A0ABP0L191</accession>
<proteinExistence type="predicted"/>
<organism evidence="1 2">
    <name type="scientific">Durusdinium trenchii</name>
    <dbReference type="NCBI Taxonomy" id="1381693"/>
    <lineage>
        <taxon>Eukaryota</taxon>
        <taxon>Sar</taxon>
        <taxon>Alveolata</taxon>
        <taxon>Dinophyceae</taxon>
        <taxon>Suessiales</taxon>
        <taxon>Symbiodiniaceae</taxon>
        <taxon>Durusdinium</taxon>
    </lineage>
</organism>
<sequence>MVKGWNRSVCCLTTLWAMFELPGTFSCIYVTLVEPELTQVVSTNRGVSAASTLRRRPNCFNLLHQLQFLQQGGLSAEQSVRHLKAQENVAAFASAFSVGAKESQAAVNLLQNIPVGIKNKLTELARKYTQARFITHESLAMNLLNVGFNRLGSKAALDYPALHRCFHIVQFINFIDSMMCLKENLQRICAGYMALLDQFMTMVPKSFADSVIPDINKTFAMRHADHDILHMLEHSVPPADVTKVALFSSPLAKFKHETVTTGSPASAALFLLPQWHSSAPKTAVVKHRFAEWSGASWLLQRDWLTKEKDDKSVDIRYLGVYHDADAAVMKSAKDSVAGRMLSQWWDKSDEAGATSRPNATFGVEPPKLEVLSYSDHGHLRIPDVLQQKFKPSHGAALQACLDALADETAIAKALVAYHGGSPTTTSPTKADAPRTVANPDWQGEAVVNFRKRLHLSGVPITDFESSNSLDACAKLAREPSLEAAVTTTGHLFLVNKTEKDIALPAGELFGFNLGSFVEVASEHAATLDASLSWLVSDDKQLVALIKEGTDKELMSLAEVVCSVAKNKGITECKIIDHELQPKLKAHHV</sequence>
<name>A0ABP0L191_9DINO</name>
<dbReference type="Proteomes" id="UP001642484">
    <property type="component" value="Unassembled WGS sequence"/>
</dbReference>